<proteinExistence type="predicted"/>
<name>A0A0E9QCS4_ANGAN</name>
<protein>
    <submittedName>
        <fullName evidence="1">Uncharacterized protein</fullName>
    </submittedName>
</protein>
<reference evidence="1" key="1">
    <citation type="submission" date="2014-11" db="EMBL/GenBank/DDBJ databases">
        <authorList>
            <person name="Amaro Gonzalez C."/>
        </authorList>
    </citation>
    <scope>NUCLEOTIDE SEQUENCE</scope>
</reference>
<accession>A0A0E9QCS4</accession>
<evidence type="ECO:0000313" key="1">
    <source>
        <dbReference type="EMBL" id="JAH13898.1"/>
    </source>
</evidence>
<dbReference type="AlphaFoldDB" id="A0A0E9QCS4"/>
<dbReference type="EMBL" id="GBXM01094679">
    <property type="protein sequence ID" value="JAH13898.1"/>
    <property type="molecule type" value="Transcribed_RNA"/>
</dbReference>
<reference evidence="1" key="2">
    <citation type="journal article" date="2015" name="Fish Shellfish Immunol.">
        <title>Early steps in the European eel (Anguilla anguilla)-Vibrio vulnificus interaction in the gills: Role of the RtxA13 toxin.</title>
        <authorList>
            <person name="Callol A."/>
            <person name="Pajuelo D."/>
            <person name="Ebbesson L."/>
            <person name="Teles M."/>
            <person name="MacKenzie S."/>
            <person name="Amaro C."/>
        </authorList>
    </citation>
    <scope>NUCLEOTIDE SEQUENCE</scope>
</reference>
<organism evidence="1">
    <name type="scientific">Anguilla anguilla</name>
    <name type="common">European freshwater eel</name>
    <name type="synonym">Muraena anguilla</name>
    <dbReference type="NCBI Taxonomy" id="7936"/>
    <lineage>
        <taxon>Eukaryota</taxon>
        <taxon>Metazoa</taxon>
        <taxon>Chordata</taxon>
        <taxon>Craniata</taxon>
        <taxon>Vertebrata</taxon>
        <taxon>Euteleostomi</taxon>
        <taxon>Actinopterygii</taxon>
        <taxon>Neopterygii</taxon>
        <taxon>Teleostei</taxon>
        <taxon>Anguilliformes</taxon>
        <taxon>Anguillidae</taxon>
        <taxon>Anguilla</taxon>
    </lineage>
</organism>
<sequence>MYATVLKTLASPHMAFKHQAGGFMVQIIDWLTIILFNSHGIANEHRFTD</sequence>